<dbReference type="PANTHER" id="PTHR12599:SF13">
    <property type="entry name" value="PTERIN-4-ALPHA-CARBINOLAMINE DEHYDRATASE"/>
    <property type="match status" value="1"/>
</dbReference>
<gene>
    <name evidence="20" type="ORF">H920_01610</name>
</gene>
<comment type="catalytic activity">
    <reaction evidence="1">
        <text>(4aS,6R)-4a-hydroxy-L-erythro-5,6,7,8-tetrahydrobiopterin = (6R)-L-erythro-6,7-dihydrobiopterin + H2O</text>
        <dbReference type="Rhea" id="RHEA:11920"/>
        <dbReference type="ChEBI" id="CHEBI:15377"/>
        <dbReference type="ChEBI" id="CHEBI:15642"/>
        <dbReference type="ChEBI" id="CHEBI:43120"/>
        <dbReference type="EC" id="4.2.1.96"/>
    </reaction>
</comment>
<comment type="similarity">
    <text evidence="4">Belongs to the pterin-4-alpha-carbinolamine dehydratase family.</text>
</comment>
<comment type="function">
    <text evidence="19">Involved in tetrahydrobiopterin biosynthesis. Seems to both prevent the formation of 7-pterins and accelerate the formation of quinonoid-BH2. Coactivator for HNF1A-dependent transcription. Regulates the dimerization of homeodomain protein HNF1A and enhances its transcriptional activity. Also acts as a coactivator for HNF1B-dependent transcription.</text>
</comment>
<dbReference type="NCBIfam" id="NF002018">
    <property type="entry name" value="PRK00823.1-3"/>
    <property type="match status" value="1"/>
</dbReference>
<evidence type="ECO:0000256" key="15">
    <source>
        <dbReference type="ARBA" id="ARBA00031023"/>
    </source>
</evidence>
<evidence type="ECO:0000256" key="10">
    <source>
        <dbReference type="ARBA" id="ARBA00023159"/>
    </source>
</evidence>
<evidence type="ECO:0000256" key="16">
    <source>
        <dbReference type="ARBA" id="ARBA00040209"/>
    </source>
</evidence>
<dbReference type="SUPFAM" id="SSF55248">
    <property type="entry name" value="PCD-like"/>
    <property type="match status" value="1"/>
</dbReference>
<dbReference type="PANTHER" id="PTHR12599">
    <property type="entry name" value="PTERIN-4-ALPHA-CARBINOLAMINE DEHYDRATASE"/>
    <property type="match status" value="1"/>
</dbReference>
<dbReference type="AlphaFoldDB" id="A0A091E2M6"/>
<evidence type="ECO:0000256" key="17">
    <source>
        <dbReference type="ARBA" id="ARBA00042558"/>
    </source>
</evidence>
<dbReference type="Pfam" id="PF01329">
    <property type="entry name" value="Pterin_4a"/>
    <property type="match status" value="1"/>
</dbReference>
<dbReference type="Proteomes" id="UP000028990">
    <property type="component" value="Unassembled WGS sequence"/>
</dbReference>
<evidence type="ECO:0000256" key="18">
    <source>
        <dbReference type="ARBA" id="ARBA00042969"/>
    </source>
</evidence>
<comment type="subcellular location">
    <subcellularLocation>
        <location evidence="3">Cytoplasm</location>
    </subcellularLocation>
    <subcellularLocation>
        <location evidence="2">Nucleus</location>
    </subcellularLocation>
</comment>
<dbReference type="Gene3D" id="3.30.1360.20">
    <property type="entry name" value="Transcriptional coactivator/pterin dehydratase"/>
    <property type="match status" value="1"/>
</dbReference>
<evidence type="ECO:0000256" key="9">
    <source>
        <dbReference type="ARBA" id="ARBA00023015"/>
    </source>
</evidence>
<evidence type="ECO:0000256" key="11">
    <source>
        <dbReference type="ARBA" id="ARBA00023163"/>
    </source>
</evidence>
<evidence type="ECO:0000256" key="7">
    <source>
        <dbReference type="ARBA" id="ARBA00022990"/>
    </source>
</evidence>
<keyword evidence="9" id="KW-0805">Transcription regulation</keyword>
<evidence type="ECO:0000256" key="8">
    <source>
        <dbReference type="ARBA" id="ARBA00023007"/>
    </source>
</evidence>
<dbReference type="GO" id="GO:0005737">
    <property type="term" value="C:cytoplasm"/>
    <property type="evidence" value="ECO:0007669"/>
    <property type="project" value="UniProtKB-SubCell"/>
</dbReference>
<name>A0A091E2M6_FUKDA</name>
<dbReference type="GO" id="GO:0009072">
    <property type="term" value="P:aromatic amino acid metabolic process"/>
    <property type="evidence" value="ECO:0007669"/>
    <property type="project" value="UniProtKB-ARBA"/>
</dbReference>
<evidence type="ECO:0000256" key="14">
    <source>
        <dbReference type="ARBA" id="ARBA00030497"/>
    </source>
</evidence>
<proteinExistence type="inferred from homology"/>
<evidence type="ECO:0000256" key="6">
    <source>
        <dbReference type="ARBA" id="ARBA00022490"/>
    </source>
</evidence>
<evidence type="ECO:0000256" key="2">
    <source>
        <dbReference type="ARBA" id="ARBA00004123"/>
    </source>
</evidence>
<sequence length="323" mass="35999">MLTTGEHGVDYEPATEGILQRWGPIQKGPREQSGTLSGSEGAQRYWKFAPAIRATQQLSGRENLLPHEDTQTQCLGSVVGSARIPSVLDSQQWWALIPSPIQPPSETELCVLRAREQGEAPHRTPPPARLSSSSLLRPSTLDGQASLCYSASTGQDVETRGLRKVIIRVNQVEYWSAGTPAKTPDSHTYADKEAKGCSARLVFLQRLSDPGLIFTWIWGEAGKAHRLSAEERDQLLPNLRAVGWNELEGRDAIFKQFHFKDFNRAFGFMTRVALQAEKLDHHPEWFNVYNKVHITLSTHECAGLSERDINLASFIEQVAVSMT</sequence>
<keyword evidence="11" id="KW-0804">Transcription</keyword>
<dbReference type="GO" id="GO:0006729">
    <property type="term" value="P:tetrahydrobiopterin biosynthetic process"/>
    <property type="evidence" value="ECO:0007669"/>
    <property type="project" value="UniProtKB-KW"/>
</dbReference>
<dbReference type="GO" id="GO:0005634">
    <property type="term" value="C:nucleus"/>
    <property type="evidence" value="ECO:0007669"/>
    <property type="project" value="UniProtKB-SubCell"/>
</dbReference>
<evidence type="ECO:0000256" key="1">
    <source>
        <dbReference type="ARBA" id="ARBA00001554"/>
    </source>
</evidence>
<dbReference type="EMBL" id="KN121161">
    <property type="protein sequence ID" value="KFO36963.1"/>
    <property type="molecule type" value="Genomic_DNA"/>
</dbReference>
<keyword evidence="10" id="KW-0010">Activator</keyword>
<dbReference type="InterPro" id="IPR036428">
    <property type="entry name" value="PCD_sf"/>
</dbReference>
<evidence type="ECO:0000256" key="5">
    <source>
        <dbReference type="ARBA" id="ARBA00013252"/>
    </source>
</evidence>
<dbReference type="NCBIfam" id="NF002020">
    <property type="entry name" value="PRK00823.1-5"/>
    <property type="match status" value="1"/>
</dbReference>
<dbReference type="HAMAP" id="MF_00434">
    <property type="entry name" value="Pterin_4_alpha"/>
    <property type="match status" value="1"/>
</dbReference>
<evidence type="ECO:0000256" key="13">
    <source>
        <dbReference type="ARBA" id="ARBA00023242"/>
    </source>
</evidence>
<dbReference type="eggNOG" id="KOG4073">
    <property type="taxonomic scope" value="Eukaryota"/>
</dbReference>
<accession>A0A091E2M6</accession>
<dbReference type="CDD" id="cd00914">
    <property type="entry name" value="PCD_DCoH_subfamily_b"/>
    <property type="match status" value="1"/>
</dbReference>
<dbReference type="STRING" id="885580.ENSFDAP00000006040"/>
<keyword evidence="13" id="KW-0539">Nucleus</keyword>
<keyword evidence="6" id="KW-0963">Cytoplasm</keyword>
<evidence type="ECO:0000313" key="20">
    <source>
        <dbReference type="EMBL" id="KFO36963.1"/>
    </source>
</evidence>
<evidence type="ECO:0000256" key="12">
    <source>
        <dbReference type="ARBA" id="ARBA00023239"/>
    </source>
</evidence>
<keyword evidence="7" id="KW-0007">Acetylation</keyword>
<evidence type="ECO:0000256" key="4">
    <source>
        <dbReference type="ARBA" id="ARBA00006472"/>
    </source>
</evidence>
<evidence type="ECO:0000256" key="3">
    <source>
        <dbReference type="ARBA" id="ARBA00004496"/>
    </source>
</evidence>
<evidence type="ECO:0000256" key="19">
    <source>
        <dbReference type="ARBA" id="ARBA00045830"/>
    </source>
</evidence>
<organism evidence="20 21">
    <name type="scientific">Fukomys damarensis</name>
    <name type="common">Damaraland mole rat</name>
    <name type="synonym">Cryptomys damarensis</name>
    <dbReference type="NCBI Taxonomy" id="885580"/>
    <lineage>
        <taxon>Eukaryota</taxon>
        <taxon>Metazoa</taxon>
        <taxon>Chordata</taxon>
        <taxon>Craniata</taxon>
        <taxon>Vertebrata</taxon>
        <taxon>Euteleostomi</taxon>
        <taxon>Mammalia</taxon>
        <taxon>Eutheria</taxon>
        <taxon>Euarchontoglires</taxon>
        <taxon>Glires</taxon>
        <taxon>Rodentia</taxon>
        <taxon>Hystricomorpha</taxon>
        <taxon>Bathyergidae</taxon>
        <taxon>Fukomys</taxon>
    </lineage>
</organism>
<reference evidence="20 21" key="1">
    <citation type="submission" date="2013-11" db="EMBL/GenBank/DDBJ databases">
        <title>The Damaraland mole rat (Fukomys damarensis) genome and evolution of African mole rats.</title>
        <authorList>
            <person name="Gladyshev V.N."/>
            <person name="Fang X."/>
        </authorList>
    </citation>
    <scope>NUCLEOTIDE SEQUENCE [LARGE SCALE GENOMIC DNA]</scope>
    <source>
        <tissue evidence="20">Liver</tissue>
    </source>
</reference>
<dbReference type="FunFam" id="3.30.1360.20:FF:000001">
    <property type="entry name" value="Pterin-4-alpha-carbinolamine dehydratase 2"/>
    <property type="match status" value="1"/>
</dbReference>
<protein>
    <recommendedName>
        <fullName evidence="16">Pterin-4-alpha-carbinolamine dehydratase</fullName>
        <ecNumber evidence="5">4.2.1.96</ecNumber>
    </recommendedName>
    <alternativeName>
        <fullName evidence="14">4-alpha-hydroxy-tetrahydropterin dehydratase</fullName>
    </alternativeName>
    <alternativeName>
        <fullName evidence="18">Dimerization cofactor of hepatocyte nuclear factor 1-alpha</fullName>
    </alternativeName>
    <alternativeName>
        <fullName evidence="17">Phenylalanine hydroxylase-stimulating protein</fullName>
    </alternativeName>
    <alternativeName>
        <fullName evidence="15">Pterin carbinolamine dehydratase</fullName>
    </alternativeName>
</protein>
<dbReference type="InterPro" id="IPR001533">
    <property type="entry name" value="Pterin_deHydtase"/>
</dbReference>
<keyword evidence="8" id="KW-0783">Tetrahydrobiopterin biosynthesis</keyword>
<evidence type="ECO:0000313" key="21">
    <source>
        <dbReference type="Proteomes" id="UP000028990"/>
    </source>
</evidence>
<keyword evidence="12" id="KW-0456">Lyase</keyword>
<dbReference type="GO" id="GO:0008124">
    <property type="term" value="F:4-alpha-hydroxytetrahydrobiopterin dehydratase activity"/>
    <property type="evidence" value="ECO:0007669"/>
    <property type="project" value="UniProtKB-EC"/>
</dbReference>
<dbReference type="EC" id="4.2.1.96" evidence="5"/>
<keyword evidence="21" id="KW-1185">Reference proteome</keyword>